<proteinExistence type="predicted"/>
<dbReference type="GO" id="GO:0006824">
    <property type="term" value="P:cobalt ion transport"/>
    <property type="evidence" value="ECO:0007669"/>
    <property type="project" value="InterPro"/>
</dbReference>
<evidence type="ECO:0000256" key="3">
    <source>
        <dbReference type="ARBA" id="ARBA00022692"/>
    </source>
</evidence>
<evidence type="ECO:0000313" key="8">
    <source>
        <dbReference type="Proteomes" id="UP000542342"/>
    </source>
</evidence>
<comment type="subcellular location">
    <subcellularLocation>
        <location evidence="1">Cell membrane</location>
        <topology evidence="1">Multi-pass membrane protein</topology>
    </subcellularLocation>
</comment>
<evidence type="ECO:0000256" key="2">
    <source>
        <dbReference type="ARBA" id="ARBA00022475"/>
    </source>
</evidence>
<name>A0A7V9AAQ1_9BACT</name>
<keyword evidence="5 6" id="KW-0472">Membrane</keyword>
<dbReference type="PANTHER" id="PTHR34857:SF2">
    <property type="entry name" value="SLL0384 PROTEIN"/>
    <property type="match status" value="1"/>
</dbReference>
<protein>
    <submittedName>
        <fullName evidence="7">Cobalt ECF transporter T component CbiQ</fullName>
    </submittedName>
</protein>
<evidence type="ECO:0000256" key="1">
    <source>
        <dbReference type="ARBA" id="ARBA00004651"/>
    </source>
</evidence>
<keyword evidence="2" id="KW-1003">Cell membrane</keyword>
<feature type="transmembrane region" description="Helical" evidence="6">
    <location>
        <begin position="66"/>
        <end position="84"/>
    </location>
</feature>
<evidence type="ECO:0000256" key="5">
    <source>
        <dbReference type="ARBA" id="ARBA00023136"/>
    </source>
</evidence>
<dbReference type="GO" id="GO:0043190">
    <property type="term" value="C:ATP-binding cassette (ABC) transporter complex"/>
    <property type="evidence" value="ECO:0007669"/>
    <property type="project" value="InterPro"/>
</dbReference>
<accession>A0A7V9AAQ1</accession>
<feature type="transmembrane region" description="Helical" evidence="6">
    <location>
        <begin position="104"/>
        <end position="125"/>
    </location>
</feature>
<evidence type="ECO:0000256" key="6">
    <source>
        <dbReference type="SAM" id="Phobius"/>
    </source>
</evidence>
<dbReference type="RefSeq" id="WP_194536796.1">
    <property type="nucleotide sequence ID" value="NZ_JACEFB010000002.1"/>
</dbReference>
<gene>
    <name evidence="7" type="primary">cbiQ</name>
    <name evidence="7" type="ORF">H0921_04220</name>
</gene>
<reference evidence="7 8" key="1">
    <citation type="submission" date="2020-07" db="EMBL/GenBank/DDBJ databases">
        <title>Thermogemmata thermophila gen. nov., sp. nov., a novel moderate thermophilic planctomycete from a Kamchatka hot spring.</title>
        <authorList>
            <person name="Elcheninov A.G."/>
            <person name="Podosokorskaya O.A."/>
            <person name="Kovaleva O.L."/>
            <person name="Novikov A."/>
            <person name="Bonch-Osmolovskaya E.A."/>
            <person name="Toshchakov S.V."/>
            <person name="Kublanov I.V."/>
        </authorList>
    </citation>
    <scope>NUCLEOTIDE SEQUENCE [LARGE SCALE GENOMIC DNA]</scope>
    <source>
        <strain evidence="7 8">2918</strain>
    </source>
</reference>
<keyword evidence="3 6" id="KW-0812">Transmembrane</keyword>
<dbReference type="PANTHER" id="PTHR34857">
    <property type="entry name" value="SLL0384 PROTEIN"/>
    <property type="match status" value="1"/>
</dbReference>
<sequence length="253" mass="28467">MAQHTDGVEASLLTCWEVRCKVAGLLGAAVGVALLRDWRPSLAAWGVALILSVVGQLRWRRLCAHLFLLGGAALPFALVLPWTLADERSPWWEWGPLALHPYGVEVGAAITLRLWAIGLLAALLIHTTRWSELLAALRRLGLPASLVWIIALARQYAHVLAQEYRRLRSALRSRGFRMRRTGHSYRTLGYACGALVVQSVERAERVWAAMRCRGFQGDFTPLMSRASCRFRDIAVCASLWSIMLLLWLWDTQW</sequence>
<dbReference type="NCBIfam" id="TIGR02454">
    <property type="entry name" value="ECF_T_CbiQ"/>
    <property type="match status" value="1"/>
</dbReference>
<feature type="transmembrane region" description="Helical" evidence="6">
    <location>
        <begin position="230"/>
        <end position="249"/>
    </location>
</feature>
<dbReference type="CDD" id="cd16914">
    <property type="entry name" value="EcfT"/>
    <property type="match status" value="1"/>
</dbReference>
<organism evidence="7 8">
    <name type="scientific">Thermogemmata fonticola</name>
    <dbReference type="NCBI Taxonomy" id="2755323"/>
    <lineage>
        <taxon>Bacteria</taxon>
        <taxon>Pseudomonadati</taxon>
        <taxon>Planctomycetota</taxon>
        <taxon>Planctomycetia</taxon>
        <taxon>Gemmatales</taxon>
        <taxon>Gemmataceae</taxon>
        <taxon>Thermogemmata</taxon>
    </lineage>
</organism>
<dbReference type="InterPro" id="IPR012809">
    <property type="entry name" value="ECF_CbiQ"/>
</dbReference>
<dbReference type="InterPro" id="IPR003339">
    <property type="entry name" value="ABC/ECF_trnsptr_transmembrane"/>
</dbReference>
<dbReference type="AlphaFoldDB" id="A0A7V9AAQ1"/>
<dbReference type="InterPro" id="IPR051611">
    <property type="entry name" value="ECF_transporter_component"/>
</dbReference>
<keyword evidence="8" id="KW-1185">Reference proteome</keyword>
<evidence type="ECO:0000256" key="4">
    <source>
        <dbReference type="ARBA" id="ARBA00022989"/>
    </source>
</evidence>
<comment type="caution">
    <text evidence="7">The sequence shown here is derived from an EMBL/GenBank/DDBJ whole genome shotgun (WGS) entry which is preliminary data.</text>
</comment>
<dbReference type="EMBL" id="JACEFB010000002">
    <property type="protein sequence ID" value="MBA2225366.1"/>
    <property type="molecule type" value="Genomic_DNA"/>
</dbReference>
<dbReference type="Pfam" id="PF02361">
    <property type="entry name" value="CbiQ"/>
    <property type="match status" value="1"/>
</dbReference>
<keyword evidence="4 6" id="KW-1133">Transmembrane helix</keyword>
<evidence type="ECO:0000313" key="7">
    <source>
        <dbReference type="EMBL" id="MBA2225366.1"/>
    </source>
</evidence>
<feature type="transmembrane region" description="Helical" evidence="6">
    <location>
        <begin position="42"/>
        <end position="59"/>
    </location>
</feature>
<dbReference type="Proteomes" id="UP000542342">
    <property type="component" value="Unassembled WGS sequence"/>
</dbReference>